<dbReference type="InterPro" id="IPR004360">
    <property type="entry name" value="Glyas_Fos-R_dOase_dom"/>
</dbReference>
<gene>
    <name evidence="2" type="ORF">UA74_20090</name>
</gene>
<feature type="domain" description="VOC" evidence="1">
    <location>
        <begin position="2"/>
        <end position="123"/>
    </location>
</feature>
<dbReference type="SUPFAM" id="SSF54593">
    <property type="entry name" value="Glyoxalase/Bleomycin resistance protein/Dihydroxybiphenyl dioxygenase"/>
    <property type="match status" value="1"/>
</dbReference>
<name>A0AAC9PTE4_9PSEU</name>
<evidence type="ECO:0000259" key="1">
    <source>
        <dbReference type="PROSITE" id="PS51819"/>
    </source>
</evidence>
<organism evidence="2 3">
    <name type="scientific">Actinoalloteichus fjordicus</name>
    <dbReference type="NCBI Taxonomy" id="1612552"/>
    <lineage>
        <taxon>Bacteria</taxon>
        <taxon>Bacillati</taxon>
        <taxon>Actinomycetota</taxon>
        <taxon>Actinomycetes</taxon>
        <taxon>Pseudonocardiales</taxon>
        <taxon>Pseudonocardiaceae</taxon>
        <taxon>Actinoalloteichus</taxon>
    </lineage>
</organism>
<dbReference type="PROSITE" id="PS51819">
    <property type="entry name" value="VOC"/>
    <property type="match status" value="1"/>
</dbReference>
<sequence>MQISSTAISFTVEDVDASRDFFRRHLGFTEAMAADGFVSLTREDAAVNLVFLRRGIEVLPAHLRAQRAAGTIVAFVVDDLAGEQDRLRAEGVEITLPLRQEPWGERLFMITDPNGVSVELVEWATGDEAG</sequence>
<dbReference type="Gene3D" id="3.30.720.110">
    <property type="match status" value="1"/>
</dbReference>
<protein>
    <submittedName>
        <fullName evidence="2">Glyoxalase-like domain</fullName>
    </submittedName>
</protein>
<evidence type="ECO:0000313" key="2">
    <source>
        <dbReference type="EMBL" id="APU16043.1"/>
    </source>
</evidence>
<dbReference type="KEGG" id="acad:UA74_20090"/>
<evidence type="ECO:0000313" key="3">
    <source>
        <dbReference type="Proteomes" id="UP000185511"/>
    </source>
</evidence>
<dbReference type="InterPro" id="IPR037523">
    <property type="entry name" value="VOC_core"/>
</dbReference>
<dbReference type="RefSeq" id="WP_075741665.1">
    <property type="nucleotide sequence ID" value="NZ_CP016076.1"/>
</dbReference>
<dbReference type="AlphaFoldDB" id="A0AAC9PTE4"/>
<accession>A0AAC9PTE4</accession>
<dbReference type="Pfam" id="PF00903">
    <property type="entry name" value="Glyoxalase"/>
    <property type="match status" value="1"/>
</dbReference>
<keyword evidence="3" id="KW-1185">Reference proteome</keyword>
<dbReference type="Proteomes" id="UP000185511">
    <property type="component" value="Chromosome"/>
</dbReference>
<dbReference type="EMBL" id="CP016076">
    <property type="protein sequence ID" value="APU16043.1"/>
    <property type="molecule type" value="Genomic_DNA"/>
</dbReference>
<reference evidence="3" key="1">
    <citation type="submission" date="2016-06" db="EMBL/GenBank/DDBJ databases">
        <title>Complete genome sequence of Actinoalloteichus fjordicus DSM 46855 (=ADI127-17), type strain of the new species Actinoalloteichus fjordicus.</title>
        <authorList>
            <person name="Ruckert C."/>
            <person name="Nouioui I."/>
            <person name="Willmese J."/>
            <person name="van Wezel G."/>
            <person name="Klenk H.-P."/>
            <person name="Kalinowski J."/>
            <person name="Zotchev S.B."/>
        </authorList>
    </citation>
    <scope>NUCLEOTIDE SEQUENCE [LARGE SCALE GENOMIC DNA]</scope>
    <source>
        <strain evidence="3">ADI127-7</strain>
    </source>
</reference>
<dbReference type="InterPro" id="IPR029068">
    <property type="entry name" value="Glyas_Bleomycin-R_OHBP_Dase"/>
</dbReference>
<proteinExistence type="predicted"/>
<dbReference type="Gene3D" id="3.30.720.120">
    <property type="match status" value="1"/>
</dbReference>